<sequence>MRSLATPAGAFDPLTPNWARIHEYLTGGKSHFPPDRIAADRMKDILPTVATGLREQREFAERAVRHIISTEGVTQVLELGCGLPRSRNIHEIAAALTPDARTVYVSNDQMVLAHARALLAVDGLTTAVAGDLQAPQTALTDPAVRDLLDLDRPVIVLLVDVLHFTGDPAAIVADLSAELAPGSKLVLTHLCLDGLSPAAGKHLARVLADTDTPITPRPYRQIRALFSGLDLNEPGVIAVSQWRPDHELHHPTPQIIGGVGTWRGQP</sequence>
<dbReference type="Proteomes" id="UP000634476">
    <property type="component" value="Unassembled WGS sequence"/>
</dbReference>
<proteinExistence type="predicted"/>
<dbReference type="PIRSF" id="PIRSF017393">
    <property type="entry name" value="MTase_SAV2177"/>
    <property type="match status" value="1"/>
</dbReference>
<evidence type="ECO:0000313" key="1">
    <source>
        <dbReference type="EMBL" id="GIH98072.1"/>
    </source>
</evidence>
<keyword evidence="2" id="KW-1185">Reference proteome</keyword>
<dbReference type="Gene3D" id="3.40.50.150">
    <property type="entry name" value="Vaccinia Virus protein VP39"/>
    <property type="match status" value="1"/>
</dbReference>
<dbReference type="SUPFAM" id="SSF53335">
    <property type="entry name" value="S-adenosyl-L-methionine-dependent methyltransferases"/>
    <property type="match status" value="1"/>
</dbReference>
<reference evidence="1" key="1">
    <citation type="submission" date="2021-01" db="EMBL/GenBank/DDBJ databases">
        <title>Whole genome shotgun sequence of Planobispora takensis NBRC 109077.</title>
        <authorList>
            <person name="Komaki H."/>
            <person name="Tamura T."/>
        </authorList>
    </citation>
    <scope>NUCLEOTIDE SEQUENCE</scope>
    <source>
        <strain evidence="1">NBRC 109077</strain>
    </source>
</reference>
<dbReference type="InterPro" id="IPR006764">
    <property type="entry name" value="SAM_dep_MeTrfase_SAV2177_type"/>
</dbReference>
<dbReference type="InterPro" id="IPR029063">
    <property type="entry name" value="SAM-dependent_MTases_sf"/>
</dbReference>
<accession>A0A8J3WRF6</accession>
<name>A0A8J3WRF6_9ACTN</name>
<dbReference type="Pfam" id="PF04672">
    <property type="entry name" value="Methyltransf_19"/>
    <property type="match status" value="1"/>
</dbReference>
<dbReference type="AlphaFoldDB" id="A0A8J3WRF6"/>
<evidence type="ECO:0008006" key="3">
    <source>
        <dbReference type="Google" id="ProtNLM"/>
    </source>
</evidence>
<gene>
    <name evidence="1" type="ORF">Pta02_00810</name>
</gene>
<evidence type="ECO:0000313" key="2">
    <source>
        <dbReference type="Proteomes" id="UP000634476"/>
    </source>
</evidence>
<dbReference type="EMBL" id="BOOK01000001">
    <property type="protein sequence ID" value="GIH98072.1"/>
    <property type="molecule type" value="Genomic_DNA"/>
</dbReference>
<organism evidence="1 2">
    <name type="scientific">Planobispora takensis</name>
    <dbReference type="NCBI Taxonomy" id="1367882"/>
    <lineage>
        <taxon>Bacteria</taxon>
        <taxon>Bacillati</taxon>
        <taxon>Actinomycetota</taxon>
        <taxon>Actinomycetes</taxon>
        <taxon>Streptosporangiales</taxon>
        <taxon>Streptosporangiaceae</taxon>
        <taxon>Planobispora</taxon>
    </lineage>
</organism>
<dbReference type="RefSeq" id="WP_203872578.1">
    <property type="nucleotide sequence ID" value="NZ_BOOK01000001.1"/>
</dbReference>
<comment type="caution">
    <text evidence="1">The sequence shown here is derived from an EMBL/GenBank/DDBJ whole genome shotgun (WGS) entry which is preliminary data.</text>
</comment>
<protein>
    <recommendedName>
        <fullName evidence="3">S-adenosyl methyltransferase</fullName>
    </recommendedName>
</protein>